<dbReference type="Gene3D" id="1.25.40.10">
    <property type="entry name" value="Tetratricopeptide repeat domain"/>
    <property type="match status" value="1"/>
</dbReference>
<keyword evidence="2" id="KW-1185">Reference proteome</keyword>
<protein>
    <submittedName>
        <fullName evidence="1">Response regulator, putative</fullName>
    </submittedName>
</protein>
<reference evidence="1 2" key="1">
    <citation type="journal article" date="2008" name="Chem. Biol. Interact.">
        <title>Extending the Bacillus cereus group genomics to putative food-borne pathogens of different toxicity.</title>
        <authorList>
            <person name="Lapidus A."/>
            <person name="Goltsman E."/>
            <person name="Auger S."/>
            <person name="Galleron N."/>
            <person name="Segurens B."/>
            <person name="Dossat C."/>
            <person name="Land M.L."/>
            <person name="Broussolle V."/>
            <person name="Brillard J."/>
            <person name="Guinebretiere M.H."/>
            <person name="Sanchis V."/>
            <person name="Nguen-The C."/>
            <person name="Lereclus D."/>
            <person name="Richardson P."/>
            <person name="Wincker P."/>
            <person name="Weissenbach J."/>
            <person name="Ehrlich S.D."/>
            <person name="Sorokin A."/>
        </authorList>
    </citation>
    <scope>NUCLEOTIDE SEQUENCE [LARGE SCALE GENOMIC DNA]</scope>
    <source>
        <strain evidence="2">DSM 22905 / CIP 110041 / 391-98 / NVH 391-98</strain>
    </source>
</reference>
<dbReference type="InterPro" id="IPR011990">
    <property type="entry name" value="TPR-like_helical_dom_sf"/>
</dbReference>
<dbReference type="KEGG" id="bcy:Bcer98_2351"/>
<accession>A7GR39</accession>
<dbReference type="HOGENOM" id="CLU_210731_0_1_9"/>
<evidence type="ECO:0000313" key="2">
    <source>
        <dbReference type="Proteomes" id="UP000002300"/>
    </source>
</evidence>
<name>A7GR39_BACCN</name>
<dbReference type="Proteomes" id="UP000002300">
    <property type="component" value="Chromosome"/>
</dbReference>
<dbReference type="STRING" id="315749.Bcer98_2351"/>
<evidence type="ECO:0000313" key="1">
    <source>
        <dbReference type="EMBL" id="ABS22597.1"/>
    </source>
</evidence>
<organism evidence="1 2">
    <name type="scientific">Bacillus cytotoxicus (strain DSM 22905 / CIP 110041 / 391-98 / NVH 391-98)</name>
    <dbReference type="NCBI Taxonomy" id="315749"/>
    <lineage>
        <taxon>Bacteria</taxon>
        <taxon>Bacillati</taxon>
        <taxon>Bacillota</taxon>
        <taxon>Bacilli</taxon>
        <taxon>Bacillales</taxon>
        <taxon>Bacillaceae</taxon>
        <taxon>Bacillus</taxon>
        <taxon>Bacillus cereus group</taxon>
    </lineage>
</organism>
<sequence>MKTEISYFDREDLHEYVQESAKELVVLFHQDNNCSKASNYFYLSHLAKEQNFEKKALK</sequence>
<gene>
    <name evidence="1" type="ordered locus">Bcer98_2351</name>
</gene>
<dbReference type="AlphaFoldDB" id="A7GR39"/>
<dbReference type="EMBL" id="CP000764">
    <property type="protein sequence ID" value="ABS22597.1"/>
    <property type="molecule type" value="Genomic_DNA"/>
</dbReference>
<proteinExistence type="predicted"/>